<evidence type="ECO:0000256" key="1">
    <source>
        <dbReference type="ARBA" id="ARBA00001946"/>
    </source>
</evidence>
<keyword evidence="5" id="KW-0460">Magnesium</keyword>
<evidence type="ECO:0000259" key="7">
    <source>
        <dbReference type="Pfam" id="PF00365"/>
    </source>
</evidence>
<evidence type="ECO:0000256" key="4">
    <source>
        <dbReference type="ARBA" id="ARBA00022777"/>
    </source>
</evidence>
<sequence length="424" mass="46537">MAVFSPASDSGRHFRETEGLRMTVRRVALLTAGGFAPCLSSAVGGLIERYTEVAPDVEIIAYQYGYHGLLTGNYITIDGEGRKQAKVLHNWGGSPIGNSRVKLTNKADLVKRGLVPEDVDPLEFAANRLVEDKVDVLHTIGGDDTNTTAADLAKYLEDNGHHMVVVGLPKTIDNDIVPVKQSLGAWTAAEESAKFASHVIGEHRSNPRMLIVHEVMGRNCGYLTAQAAKYYHDWVGKQEWAPALGLTKERWDVHAVFLPEMHIDIDKEAQRLKGVMDEIGNVNIFLSEGAGVDEIVEEMKAAGEEVPVDPFGHVKLDLINPGQWFAKQFAEKLGAEKVNVQKSGYYSRASHANAEDLRLIKGMVDLAVECSLAGKPGLIGHDEENGNVLTNIDFQRVAGHKAFDVTTDWFVETMESIGQEIEKK</sequence>
<dbReference type="eggNOG" id="COG0205">
    <property type="taxonomic scope" value="Bacteria"/>
</dbReference>
<name>K9EYC7_9ACTO</name>
<keyword evidence="4" id="KW-0418">Kinase</keyword>
<keyword evidence="3" id="KW-0479">Metal-binding</keyword>
<gene>
    <name evidence="8" type="ORF">HMPREF9233_00060</name>
</gene>
<evidence type="ECO:0000256" key="3">
    <source>
        <dbReference type="ARBA" id="ARBA00022723"/>
    </source>
</evidence>
<keyword evidence="9" id="KW-1185">Reference proteome</keyword>
<dbReference type="GO" id="GO:0046872">
    <property type="term" value="F:metal ion binding"/>
    <property type="evidence" value="ECO:0007669"/>
    <property type="project" value="UniProtKB-KW"/>
</dbReference>
<evidence type="ECO:0000313" key="8">
    <source>
        <dbReference type="EMBL" id="EKU95972.1"/>
    </source>
</evidence>
<comment type="caution">
    <text evidence="8">The sequence shown here is derived from an EMBL/GenBank/DDBJ whole genome shotgun (WGS) entry which is preliminary data.</text>
</comment>
<dbReference type="GO" id="GO:0003872">
    <property type="term" value="F:6-phosphofructokinase activity"/>
    <property type="evidence" value="ECO:0007669"/>
    <property type="project" value="InterPro"/>
</dbReference>
<dbReference type="GO" id="GO:0006002">
    <property type="term" value="P:fructose 6-phosphate metabolic process"/>
    <property type="evidence" value="ECO:0007669"/>
    <property type="project" value="InterPro"/>
</dbReference>
<dbReference type="PANTHER" id="PTHR45770">
    <property type="entry name" value="ATP-DEPENDENT 6-PHOSPHOFRUCTOKINASE 1"/>
    <property type="match status" value="1"/>
</dbReference>
<organism evidence="8 9">
    <name type="scientific">Actinobaculum massiliense ACS-171-V-Col2</name>
    <dbReference type="NCBI Taxonomy" id="883066"/>
    <lineage>
        <taxon>Bacteria</taxon>
        <taxon>Bacillati</taxon>
        <taxon>Actinomycetota</taxon>
        <taxon>Actinomycetes</taxon>
        <taxon>Actinomycetales</taxon>
        <taxon>Actinomycetaceae</taxon>
        <taxon>Actinobaculum</taxon>
    </lineage>
</organism>
<dbReference type="Proteomes" id="UP000009888">
    <property type="component" value="Unassembled WGS sequence"/>
</dbReference>
<comment type="cofactor">
    <cofactor evidence="1">
        <name>Mg(2+)</name>
        <dbReference type="ChEBI" id="CHEBI:18420"/>
    </cofactor>
</comment>
<evidence type="ECO:0000256" key="5">
    <source>
        <dbReference type="ARBA" id="ARBA00022842"/>
    </source>
</evidence>
<proteinExistence type="inferred from homology"/>
<keyword evidence="2" id="KW-0808">Transferase</keyword>
<dbReference type="HOGENOM" id="CLU_643544_0_0_11"/>
<dbReference type="NCBIfam" id="NF005121">
    <property type="entry name" value="PRK06555.1"/>
    <property type="match status" value="1"/>
</dbReference>
<protein>
    <recommendedName>
        <fullName evidence="7">Phosphofructokinase domain-containing protein</fullName>
    </recommendedName>
</protein>
<dbReference type="InterPro" id="IPR035966">
    <property type="entry name" value="PKF_sf"/>
</dbReference>
<dbReference type="Pfam" id="PF00365">
    <property type="entry name" value="PFK"/>
    <property type="match status" value="1"/>
</dbReference>
<dbReference type="STRING" id="202789.GCA_001457435_00129"/>
<dbReference type="InterPro" id="IPR000023">
    <property type="entry name" value="Phosphofructokinase_dom"/>
</dbReference>
<evidence type="ECO:0000256" key="6">
    <source>
        <dbReference type="ARBA" id="ARBA00038478"/>
    </source>
</evidence>
<dbReference type="PRINTS" id="PR00476">
    <property type="entry name" value="PHFRCTKINASE"/>
</dbReference>
<accession>K9EYC7</accession>
<dbReference type="AlphaFoldDB" id="K9EYC7"/>
<dbReference type="PATRIC" id="fig|883066.3.peg.63"/>
<comment type="similarity">
    <text evidence="6">Belongs to the phosphofructokinase type A (PFKA) family.</text>
</comment>
<reference evidence="8 9" key="1">
    <citation type="submission" date="2012-09" db="EMBL/GenBank/DDBJ databases">
        <title>The Genome Sequence of Actinobaculum massiliae ACS-171-V-COL2.</title>
        <authorList>
            <consortium name="The Broad Institute Genome Sequencing Platform"/>
            <person name="Earl A."/>
            <person name="Ward D."/>
            <person name="Feldgarden M."/>
            <person name="Gevers D."/>
            <person name="Saerens B."/>
            <person name="Vaneechoutte M."/>
            <person name="Walker B."/>
            <person name="Young S.K."/>
            <person name="Zeng Q."/>
            <person name="Gargeya S."/>
            <person name="Fitzgerald M."/>
            <person name="Haas B."/>
            <person name="Abouelleil A."/>
            <person name="Alvarado L."/>
            <person name="Arachchi H.M."/>
            <person name="Berlin A."/>
            <person name="Chapman S.B."/>
            <person name="Goldberg J."/>
            <person name="Griggs A."/>
            <person name="Gujja S."/>
            <person name="Hansen M."/>
            <person name="Howarth C."/>
            <person name="Imamovic A."/>
            <person name="Larimer J."/>
            <person name="McCowen C."/>
            <person name="Montmayeur A."/>
            <person name="Murphy C."/>
            <person name="Neiman D."/>
            <person name="Pearson M."/>
            <person name="Priest M."/>
            <person name="Roberts A."/>
            <person name="Saif S."/>
            <person name="Shea T."/>
            <person name="Sisk P."/>
            <person name="Sykes S."/>
            <person name="Wortman J."/>
            <person name="Nusbaum C."/>
            <person name="Birren B."/>
        </authorList>
    </citation>
    <scope>NUCLEOTIDE SEQUENCE [LARGE SCALE GENOMIC DNA]</scope>
    <source>
        <strain evidence="9">ACS-171-V-Col2</strain>
    </source>
</reference>
<dbReference type="InterPro" id="IPR022953">
    <property type="entry name" value="ATP_PFK"/>
</dbReference>
<evidence type="ECO:0000256" key="2">
    <source>
        <dbReference type="ARBA" id="ARBA00022679"/>
    </source>
</evidence>
<dbReference type="EMBL" id="AGWL01000001">
    <property type="protein sequence ID" value="EKU95972.1"/>
    <property type="molecule type" value="Genomic_DNA"/>
</dbReference>
<feature type="domain" description="Phosphofructokinase" evidence="7">
    <location>
        <begin position="26"/>
        <end position="361"/>
    </location>
</feature>
<dbReference type="Gene3D" id="3.40.50.450">
    <property type="match status" value="1"/>
</dbReference>
<dbReference type="UniPathway" id="UPA00109">
    <property type="reaction ID" value="UER00182"/>
</dbReference>
<dbReference type="InterPro" id="IPR050929">
    <property type="entry name" value="PFKA"/>
</dbReference>
<evidence type="ECO:0000313" key="9">
    <source>
        <dbReference type="Proteomes" id="UP000009888"/>
    </source>
</evidence>
<dbReference type="SUPFAM" id="SSF53784">
    <property type="entry name" value="Phosphofructokinase"/>
    <property type="match status" value="1"/>
</dbReference>